<sequence length="459" mass="48435">MPKAGQGVTNGRRYDTVPKKAIRLIENKTTGSQRPTIPHLGLATCRPPTSSLVFEAVSPHFAASIVPANAPEQEPRPNYRGQGKPGRAGLGVHDSISLPSGCHLGFLSVSQPIAGRTLSLFQHPAPSFSPSPFLQRLEASGHSGQGFLEATGLGSLVFVPAEQADANPDQSVLYRGGLLCPLPSLDSDFLRVVVQLSDTKGGKGPTLPGSVHVYIRVYMMSSPGSRPPNSTDKAPTATTCIHHSSSGHFHLSTAYRVCIEHTLLGTLISSGETQPVHPPTYKSNPLDTAVQAPECQHTLSDQCESISVRMANYSNAGDYDLVADSGGCCPSCCRAPDLGVHDYCIPCASNPSCPRSSSSYSSSYTSSSRHNTWSSSSASVPRRAHQETAAGTSRAFERKPDSKVPSQASKRSGQKRHSAETSTAKDSSGGAEKHRASKSRAEETKGSRKGAAVAGRGPK</sequence>
<reference evidence="3" key="1">
    <citation type="submission" date="2015-05" db="EMBL/GenBank/DDBJ databases">
        <authorList>
            <person name="Wang D.B."/>
            <person name="Wang M."/>
        </authorList>
    </citation>
    <scope>NUCLEOTIDE SEQUENCE</scope>
    <source>
        <strain evidence="3">36-1</strain>
    </source>
</reference>
<feature type="region of interest" description="Disordered" evidence="1">
    <location>
        <begin position="66"/>
        <end position="87"/>
    </location>
</feature>
<feature type="compositionally biased region" description="Low complexity" evidence="1">
    <location>
        <begin position="351"/>
        <end position="379"/>
    </location>
</feature>
<evidence type="ECO:0000313" key="3">
    <source>
        <dbReference type="EMBL" id="PWI67443.1"/>
    </source>
</evidence>
<protein>
    <submittedName>
        <fullName evidence="3">Uncharacterized protein</fullName>
    </submittedName>
</protein>
<reference evidence="2" key="3">
    <citation type="submission" date="2023-11" db="EMBL/GenBank/DDBJ databases">
        <authorList>
            <person name="Beijen E."/>
            <person name="Ohm R.A."/>
        </authorList>
    </citation>
    <scope>NUCLEOTIDE SEQUENCE</scope>
    <source>
        <strain evidence="2">CBS 150709</strain>
    </source>
</reference>
<accession>A0A2U3DYX2</accession>
<evidence type="ECO:0000313" key="4">
    <source>
        <dbReference type="Proteomes" id="UP000245956"/>
    </source>
</evidence>
<feature type="region of interest" description="Disordered" evidence="1">
    <location>
        <begin position="351"/>
        <end position="459"/>
    </location>
</feature>
<keyword evidence="5" id="KW-1185">Reference proteome</keyword>
<dbReference type="EMBL" id="LCWV01000019">
    <property type="protein sequence ID" value="PWI67443.1"/>
    <property type="molecule type" value="Genomic_DNA"/>
</dbReference>
<name>A0A2U3DYX2_PURLI</name>
<evidence type="ECO:0000313" key="5">
    <source>
        <dbReference type="Proteomes" id="UP001287286"/>
    </source>
</evidence>
<organism evidence="3 4">
    <name type="scientific">Purpureocillium lilacinum</name>
    <name type="common">Paecilomyces lilacinus</name>
    <dbReference type="NCBI Taxonomy" id="33203"/>
    <lineage>
        <taxon>Eukaryota</taxon>
        <taxon>Fungi</taxon>
        <taxon>Dikarya</taxon>
        <taxon>Ascomycota</taxon>
        <taxon>Pezizomycotina</taxon>
        <taxon>Sordariomycetes</taxon>
        <taxon>Hypocreomycetidae</taxon>
        <taxon>Hypocreales</taxon>
        <taxon>Ophiocordycipitaceae</taxon>
        <taxon>Purpureocillium</taxon>
    </lineage>
</organism>
<reference evidence="3 4" key="2">
    <citation type="journal article" date="2016" name="Front. Microbiol.">
        <title>Genome and transcriptome sequences reveal the specific parasitism of the nematophagous Purpureocillium lilacinum 36-1.</title>
        <authorList>
            <person name="Xie J."/>
            <person name="Li S."/>
            <person name="Mo C."/>
            <person name="Xiao X."/>
            <person name="Peng D."/>
            <person name="Wang G."/>
            <person name="Xiao Y."/>
        </authorList>
    </citation>
    <scope>NUCLEOTIDE SEQUENCE [LARGE SCALE GENOMIC DNA]</scope>
    <source>
        <strain evidence="3 4">36-1</strain>
    </source>
</reference>
<dbReference type="EMBL" id="JAWRVI010000002">
    <property type="protein sequence ID" value="KAK4094958.1"/>
    <property type="molecule type" value="Genomic_DNA"/>
</dbReference>
<gene>
    <name evidence="3" type="ORF">PCL_03211</name>
    <name evidence="2" type="ORF">Purlil1_654</name>
</gene>
<dbReference type="AlphaFoldDB" id="A0A2U3DYX2"/>
<dbReference type="Proteomes" id="UP000245956">
    <property type="component" value="Unassembled WGS sequence"/>
</dbReference>
<evidence type="ECO:0000256" key="1">
    <source>
        <dbReference type="SAM" id="MobiDB-lite"/>
    </source>
</evidence>
<proteinExistence type="predicted"/>
<dbReference type="Proteomes" id="UP001287286">
    <property type="component" value="Unassembled WGS sequence"/>
</dbReference>
<feature type="compositionally biased region" description="Basic and acidic residues" evidence="1">
    <location>
        <begin position="431"/>
        <end position="446"/>
    </location>
</feature>
<evidence type="ECO:0000313" key="2">
    <source>
        <dbReference type="EMBL" id="KAK4094958.1"/>
    </source>
</evidence>
<comment type="caution">
    <text evidence="3">The sequence shown here is derived from an EMBL/GenBank/DDBJ whole genome shotgun (WGS) entry which is preliminary data.</text>
</comment>
<reference evidence="2 5" key="4">
    <citation type="journal article" date="2024" name="Microbiol. Resour. Announc.">
        <title>Genome annotations for the ascomycete fungi Trichoderma harzianum, Trichoderma aggressivum, and Purpureocillium lilacinum.</title>
        <authorList>
            <person name="Beijen E.P.W."/>
            <person name="Ohm R.A."/>
        </authorList>
    </citation>
    <scope>NUCLEOTIDE SEQUENCE [LARGE SCALE GENOMIC DNA]</scope>
    <source>
        <strain evidence="2 5">CBS 150709</strain>
    </source>
</reference>